<dbReference type="GO" id="GO:0051082">
    <property type="term" value="F:unfolded protein binding"/>
    <property type="evidence" value="ECO:0007669"/>
    <property type="project" value="TreeGrafter"/>
</dbReference>
<evidence type="ECO:0000256" key="3">
    <source>
        <dbReference type="ARBA" id="ARBA00004922"/>
    </source>
</evidence>
<proteinExistence type="inferred from homology"/>
<feature type="domain" description="UGGT thioredoxin-like" evidence="14">
    <location>
        <begin position="278"/>
        <end position="403"/>
    </location>
</feature>
<evidence type="ECO:0000259" key="15">
    <source>
        <dbReference type="Pfam" id="PF18402"/>
    </source>
</evidence>
<dbReference type="GO" id="GO:0003980">
    <property type="term" value="F:UDP-glucose:glycoprotein glucosyltransferase activity"/>
    <property type="evidence" value="ECO:0007669"/>
    <property type="project" value="InterPro"/>
</dbReference>
<feature type="domain" description="UDP-glucose:glycoprotein glucosyltransferase thioredoxin-like" evidence="16">
    <location>
        <begin position="700"/>
        <end position="903"/>
    </location>
</feature>
<dbReference type="Gene3D" id="3.90.550.10">
    <property type="entry name" value="Spore Coat Polysaccharide Biosynthesis Protein SpsA, Chain A"/>
    <property type="match status" value="1"/>
</dbReference>
<feature type="domain" description="Glucosyltransferase 24 catalytic" evidence="17">
    <location>
        <begin position="1208"/>
        <end position="1475"/>
    </location>
</feature>
<feature type="domain" description="UGGT thioredoxin-like" evidence="15">
    <location>
        <begin position="418"/>
        <end position="664"/>
    </location>
</feature>
<protein>
    <recommendedName>
        <fullName evidence="20">UDP-glucose:glycoprotein glucosyltransferase</fullName>
    </recommendedName>
</protein>
<dbReference type="InterPro" id="IPR040692">
    <property type="entry name" value="UGGT_TRXL_3"/>
</dbReference>
<dbReference type="GO" id="GO:0005788">
    <property type="term" value="C:endoplasmic reticulum lumen"/>
    <property type="evidence" value="ECO:0007669"/>
    <property type="project" value="UniProtKB-SubCell"/>
</dbReference>
<evidence type="ECO:0000256" key="9">
    <source>
        <dbReference type="ARBA" id="ARBA00023180"/>
    </source>
</evidence>
<dbReference type="Pfam" id="PF06427">
    <property type="entry name" value="UDP-g_GGTase"/>
    <property type="match status" value="1"/>
</dbReference>
<keyword evidence="5" id="KW-0328">Glycosyltransferase</keyword>
<evidence type="ECO:0000313" key="19">
    <source>
        <dbReference type="Proteomes" id="UP000494206"/>
    </source>
</evidence>
<dbReference type="SUPFAM" id="SSF53448">
    <property type="entry name" value="Nucleotide-diphospho-sugar transferases"/>
    <property type="match status" value="1"/>
</dbReference>
<dbReference type="Pfam" id="PF18402">
    <property type="entry name" value="Thioredoxin_14"/>
    <property type="match status" value="1"/>
</dbReference>
<evidence type="ECO:0000259" key="16">
    <source>
        <dbReference type="Pfam" id="PF18403"/>
    </source>
</evidence>
<comment type="similarity">
    <text evidence="4">Belongs to the glycosyltransferase 8 family.</text>
</comment>
<comment type="pathway">
    <text evidence="3">Protein modification; protein glycosylation.</text>
</comment>
<evidence type="ECO:0000256" key="1">
    <source>
        <dbReference type="ARBA" id="ARBA00001913"/>
    </source>
</evidence>
<feature type="chain" id="PRO_5035771161" description="UDP-glucose:glycoprotein glucosyltransferase" evidence="12">
    <location>
        <begin position="19"/>
        <end position="1494"/>
    </location>
</feature>
<evidence type="ECO:0000256" key="4">
    <source>
        <dbReference type="ARBA" id="ARBA00006351"/>
    </source>
</evidence>
<feature type="domain" description="UGGT thioredoxin-like" evidence="13">
    <location>
        <begin position="34"/>
        <end position="210"/>
    </location>
</feature>
<evidence type="ECO:0000256" key="2">
    <source>
        <dbReference type="ARBA" id="ARBA00004319"/>
    </source>
</evidence>
<evidence type="ECO:0000256" key="11">
    <source>
        <dbReference type="ARBA" id="ARBA00048456"/>
    </source>
</evidence>
<dbReference type="CDD" id="cd06432">
    <property type="entry name" value="GT8_HUGT1_C_like"/>
    <property type="match status" value="1"/>
</dbReference>
<dbReference type="InterPro" id="IPR040693">
    <property type="entry name" value="UGGT_TRXL_1"/>
</dbReference>
<dbReference type="EMBL" id="CADEPM010000002">
    <property type="protein sequence ID" value="CAB3399776.1"/>
    <property type="molecule type" value="Genomic_DNA"/>
</dbReference>
<evidence type="ECO:0000256" key="6">
    <source>
        <dbReference type="ARBA" id="ARBA00022679"/>
    </source>
</evidence>
<evidence type="ECO:0000256" key="7">
    <source>
        <dbReference type="ARBA" id="ARBA00022729"/>
    </source>
</evidence>
<evidence type="ECO:0008006" key="20">
    <source>
        <dbReference type="Google" id="ProtNLM"/>
    </source>
</evidence>
<evidence type="ECO:0000256" key="8">
    <source>
        <dbReference type="ARBA" id="ARBA00022824"/>
    </source>
</evidence>
<dbReference type="Pfam" id="PF18403">
    <property type="entry name" value="Thioredoxin_15"/>
    <property type="match status" value="1"/>
</dbReference>
<comment type="cofactor">
    <cofactor evidence="1">
        <name>Ca(2+)</name>
        <dbReference type="ChEBI" id="CHEBI:29108"/>
    </cofactor>
</comment>
<organism evidence="18 19">
    <name type="scientific">Caenorhabditis bovis</name>
    <dbReference type="NCBI Taxonomy" id="2654633"/>
    <lineage>
        <taxon>Eukaryota</taxon>
        <taxon>Metazoa</taxon>
        <taxon>Ecdysozoa</taxon>
        <taxon>Nematoda</taxon>
        <taxon>Chromadorea</taxon>
        <taxon>Rhabditida</taxon>
        <taxon>Rhabditina</taxon>
        <taxon>Rhabditomorpha</taxon>
        <taxon>Rhabditoidea</taxon>
        <taxon>Rhabditidae</taxon>
        <taxon>Peloderinae</taxon>
        <taxon>Caenorhabditis</taxon>
    </lineage>
</organism>
<dbReference type="OrthoDB" id="27683at2759"/>
<keyword evidence="19" id="KW-1185">Reference proteome</keyword>
<dbReference type="Pfam" id="PF18404">
    <property type="entry name" value="Glyco_transf_24"/>
    <property type="match status" value="1"/>
</dbReference>
<dbReference type="PANTHER" id="PTHR11226:SF0">
    <property type="entry name" value="UDP-GLUCOSE:GLYCOPROTEIN GLUCOSYLTRANSFERASE"/>
    <property type="match status" value="1"/>
</dbReference>
<keyword evidence="8" id="KW-0256">Endoplasmic reticulum</keyword>
<dbReference type="Proteomes" id="UP000494206">
    <property type="component" value="Unassembled WGS sequence"/>
</dbReference>
<keyword evidence="7 12" id="KW-0732">Signal</keyword>
<dbReference type="GO" id="GO:0036503">
    <property type="term" value="P:ERAD pathway"/>
    <property type="evidence" value="ECO:0007669"/>
    <property type="project" value="TreeGrafter"/>
</dbReference>
<evidence type="ECO:0000313" key="18">
    <source>
        <dbReference type="EMBL" id="CAB3399776.1"/>
    </source>
</evidence>
<keyword evidence="6" id="KW-0808">Transferase</keyword>
<dbReference type="InterPro" id="IPR009448">
    <property type="entry name" value="UDP-g_GGtrans"/>
</dbReference>
<feature type="signal peptide" evidence="12">
    <location>
        <begin position="1"/>
        <end position="18"/>
    </location>
</feature>
<dbReference type="GO" id="GO:0018279">
    <property type="term" value="P:protein N-linked glycosylation via asparagine"/>
    <property type="evidence" value="ECO:0007669"/>
    <property type="project" value="TreeGrafter"/>
</dbReference>
<evidence type="ECO:0000256" key="12">
    <source>
        <dbReference type="SAM" id="SignalP"/>
    </source>
</evidence>
<gene>
    <name evidence="18" type="ORF">CBOVIS_LOCUS2845</name>
</gene>
<comment type="caution">
    <text evidence="18">The sequence shown here is derived from an EMBL/GenBank/DDBJ whole genome shotgun (WGS) entry which is preliminary data.</text>
</comment>
<dbReference type="Pfam" id="PF18401">
    <property type="entry name" value="Thioredoxin_13"/>
    <property type="match status" value="1"/>
</dbReference>
<dbReference type="PANTHER" id="PTHR11226">
    <property type="entry name" value="UDP-GLUCOSE GLYCOPROTEIN:GLUCOSYLTRANSFERASE"/>
    <property type="match status" value="1"/>
</dbReference>
<evidence type="ECO:0000256" key="10">
    <source>
        <dbReference type="ARBA" id="ARBA00045874"/>
    </source>
</evidence>
<dbReference type="InterPro" id="IPR029044">
    <property type="entry name" value="Nucleotide-diphossugar_trans"/>
</dbReference>
<evidence type="ECO:0000256" key="5">
    <source>
        <dbReference type="ARBA" id="ARBA00022676"/>
    </source>
</evidence>
<evidence type="ECO:0000259" key="13">
    <source>
        <dbReference type="Pfam" id="PF18400"/>
    </source>
</evidence>
<name>A0A8S1EHX6_9PELO</name>
<dbReference type="InterPro" id="IPR040694">
    <property type="entry name" value="UGGT_TRXL_2"/>
</dbReference>
<dbReference type="Pfam" id="PF18400">
    <property type="entry name" value="Thioredoxin_12"/>
    <property type="match status" value="1"/>
</dbReference>
<dbReference type="FunFam" id="3.90.550.10:FF:000004">
    <property type="entry name" value="UDP-glucose glycoprotein glucosyltransferase 1"/>
    <property type="match status" value="1"/>
</dbReference>
<comment type="catalytic activity">
    <reaction evidence="11">
        <text>N(4)-(alpha-D-Man-(1-&gt;2)-alpha-D-Man-(1-&gt;2)-alpha-D-Man-(1-&gt;3)-[alpha-D-Man-(1-&gt;2)-alpha-D-Man-(1-&gt;3)-[alpha-D-Man-(1-&gt;2)-alpha-D-Man-(1-&gt;6)]-alpha-D-Man-(1-&gt;6)]-beta-D-Man-(1-&gt;4)-beta-D-GlcNAc-(1-&gt;4)-beta-D-GlcNAc)-L-asparaginyl-[protein] (N-glucan mannose isomer 9A1,2,3B1,2,3) + UDP-alpha-D-glucose = N(4)-(alpha-D-Glc-(1-&gt;3)-alpha-D-Man-(1-&gt;2)-alpha-D-Man-(1-&gt;2)-alpha-D-Man-(1-&gt;3)-[alpha-D-Man-(1-&gt;2)-alpha-D-Man-(1-&gt;3)-[alpha-D-Man-(1-&gt;2)-alpha-D-Man-(1-&gt;6)]-alpha-D-Man-(1-&gt;6)]-beta-D-Man-(1-&gt;4)-beta-D-GlcNAc-(1-&gt;4)-beta-D-GlcNAc)-L-asparaginyl-[protein] + UDP + H(+)</text>
        <dbReference type="Rhea" id="RHEA:61304"/>
        <dbReference type="Rhea" id="RHEA-COMP:14356"/>
        <dbReference type="Rhea" id="RHEA-COMP:14357"/>
        <dbReference type="ChEBI" id="CHEBI:15378"/>
        <dbReference type="ChEBI" id="CHEBI:58223"/>
        <dbReference type="ChEBI" id="CHEBI:58885"/>
        <dbReference type="ChEBI" id="CHEBI:59080"/>
        <dbReference type="ChEBI" id="CHEBI:139493"/>
    </reaction>
</comment>
<comment type="subcellular location">
    <subcellularLocation>
        <location evidence="2">Endoplasmic reticulum lumen</location>
    </subcellularLocation>
</comment>
<evidence type="ECO:0000259" key="14">
    <source>
        <dbReference type="Pfam" id="PF18401"/>
    </source>
</evidence>
<dbReference type="InterPro" id="IPR040497">
    <property type="entry name" value="Glyco_transf_24"/>
</dbReference>
<dbReference type="InterPro" id="IPR040525">
    <property type="entry name" value="UGGT_TRXL_4"/>
</dbReference>
<evidence type="ECO:0000259" key="17">
    <source>
        <dbReference type="Pfam" id="PF18404"/>
    </source>
</evidence>
<reference evidence="18 19" key="1">
    <citation type="submission" date="2020-04" db="EMBL/GenBank/DDBJ databases">
        <authorList>
            <person name="Laetsch R D."/>
            <person name="Stevens L."/>
            <person name="Kumar S."/>
            <person name="Blaxter L. M."/>
        </authorList>
    </citation>
    <scope>NUCLEOTIDE SEQUENCE [LARGE SCALE GENOMIC DNA]</scope>
</reference>
<keyword evidence="9" id="KW-0325">Glycoprotein</keyword>
<comment type="function">
    <text evidence="10">Recognizes glycoproteins with minor folding defects. Reglucosylates single N-glycans near the misfolded part of the protein, thus providing quality control for protein folding in the endoplasmic reticulum. Reglucosylated proteins are recognized by calreticulin for recycling to the endoplasmic reticulum and refolding or degradation.</text>
</comment>
<sequence length="1494" mass="169298">MALRILFLLLGLSNIAIAQDSKGVYTSLNSNWKSTSLLAEASEFIAREDNELFFKFLDIVNEEIAQTEWNKLTEEKKYDLTIVLASKLLPSSSLDLLKFALALRQYSPVVQSFQQIASENLPPDCDSFFVINGRAGCDDSNIPKLLESSSGAAGNLSIDHIIGDESKKLVILYGELGSSEFAKLYSKLRRLVDEKKFKLAVRHFSKNVSDKYVSLSGYGVELAIKNTEYKAVDESNEKKSEANQDEENLYGYNIKLLKELHPEVKEQLDAFRAHLKDTDELTPLKKWELQDLSFQAAQKIMNVNPSDALNTLEQISQNFPLHARSLARTQVSNQLRNEIAVNLKSLEDLNIDSGENAFYINGISQDINSLDLFKLSDLLKQEEKLSSGFHNMGINKEYLSILVDTDTSDDEKVNYAIDYREGYPFFLNNLDTDKKYKQWSNSVKLMLQPYYPGMLRPIARNLFTLVFVVDPATKEGRKLMRTGANFYNHDIAMRIGYIFAVNDDPNVSGDDDIGVAILNMFNYIALETSIPEAMQTVNAFLDNYRTENPEIEDIKKFFSRKYPEMSLEEVFGKDSDFDKGRKPGIDFVRKSGLNGTPKVMLNGYVLDDEGVLSGNIEETIMYEVMKITQKIQKAIIEGKLTDRANVAKWMMEQKDVMPRINKRILTAPSTHSYIDLSGSKPCNGLTIVDQLRNLVSVDKARCLLESTKYLQKGSNDQILPITLWVSADADTVDGRRFLYNSLQLIKSSSKARIGLVLNPTNIEESCKPNSVSSYIHAALQLLPADQAKKLIAKLVNEEFAADFAAGKLKIDDISVGGMDVDAFAAGKAKLSCDSLRLSAELAQNVINVKPGQRIVVGNTLRVGPLDDNEHFEPSDFKLFENMLLSRGAESISKHLIKWKFDANNAAGSNNALLIAGHIGKYASSQTRSWVPLKQSQFSVVTLDADDHGRSSIQIVAIVDPLSAEAQKLSSILKLIKKVTNSEIRIVMNPKEKLSELPLKRFYRFAASSELTFDQNGNMNDVIVKFDKLPSKQLLTLSVQAPDSWIVEAVFAEYDLDNLKMEQVSKNVVAVYSLQHILLEGQCFDESTGQPPRGLQFVLGTEKNPLQFDTIVMANLGYFQLKANPGAWNLQIREGRSKEIYQVYSQVGADKIDENVLRVVIESFTGKAIRVRVQKREGMEDRSLLSDDEEGVWNSLSSLVSSKEKPEVINVFSLASGHLYERFMRIMFVSVMKNTKHPVKFWLLKNYLSPQFKKTLPILAEHYGFQYELVEYKWPRWLHQQKEKQRIMWGYKILFLDVLFPLEVQKIIFVDADQVVRADLMELMEYDLGNAPYGYVPFCESRKEMDGFRFWKQGYWANHLAGRRYHISALYVIDLQKFRQIAAGDRLRGQYQGLSSDPNSLANLDQDLPNNMIHQVKIKSLPQEWLWCETWCDDDSKKRAKTIDLCNNPLTKEPKLDSAVRIIGEWKEYDEEIKKVISGEAVTSQESEADTHSEL</sequence>
<accession>A0A8S1EHX6</accession>